<comment type="caution">
    <text evidence="2">The sequence shown here is derived from an EMBL/GenBank/DDBJ whole genome shotgun (WGS) entry which is preliminary data.</text>
</comment>
<evidence type="ECO:0000256" key="1">
    <source>
        <dbReference type="SAM" id="Phobius"/>
    </source>
</evidence>
<name>A0ABU0U7J4_9SPHI</name>
<evidence type="ECO:0000313" key="2">
    <source>
        <dbReference type="EMBL" id="MDQ1150895.1"/>
    </source>
</evidence>
<dbReference type="Proteomes" id="UP001244640">
    <property type="component" value="Unassembled WGS sequence"/>
</dbReference>
<keyword evidence="1" id="KW-0812">Transmembrane</keyword>
<organism evidence="2 3">
    <name type="scientific">Sphingobacterium zeae</name>
    <dbReference type="NCBI Taxonomy" id="1776859"/>
    <lineage>
        <taxon>Bacteria</taxon>
        <taxon>Pseudomonadati</taxon>
        <taxon>Bacteroidota</taxon>
        <taxon>Sphingobacteriia</taxon>
        <taxon>Sphingobacteriales</taxon>
        <taxon>Sphingobacteriaceae</taxon>
        <taxon>Sphingobacterium</taxon>
    </lineage>
</organism>
<dbReference type="EMBL" id="JAUTBA010000001">
    <property type="protein sequence ID" value="MDQ1150895.1"/>
    <property type="molecule type" value="Genomic_DNA"/>
</dbReference>
<sequence>MKQQTQFESFYGFNTYPKIFTAGTFVENIKNRTSINFSTHEDYYYQPNANDDLAKLINVINADYNDYRYNELPNHWFPRFDESEPAYQIFFYDLITRKRNPLIVLYDSLLFIISTMLIIFDHHFLFASLSIDMHLIYFYQIARIMKAQKSGKVWKNSPFE</sequence>
<reference evidence="2 3" key="1">
    <citation type="submission" date="2023-07" db="EMBL/GenBank/DDBJ databases">
        <title>Functional and genomic diversity of the sorghum phyllosphere microbiome.</title>
        <authorList>
            <person name="Shade A."/>
        </authorList>
    </citation>
    <scope>NUCLEOTIDE SEQUENCE [LARGE SCALE GENOMIC DNA]</scope>
    <source>
        <strain evidence="2 3">SORGH_AS_0892</strain>
    </source>
</reference>
<protein>
    <submittedName>
        <fullName evidence="2">Uncharacterized protein</fullName>
    </submittedName>
</protein>
<keyword evidence="1" id="KW-1133">Transmembrane helix</keyword>
<proteinExistence type="predicted"/>
<evidence type="ECO:0000313" key="3">
    <source>
        <dbReference type="Proteomes" id="UP001244640"/>
    </source>
</evidence>
<accession>A0ABU0U7J4</accession>
<gene>
    <name evidence="2" type="ORF">QE382_002879</name>
</gene>
<keyword evidence="3" id="KW-1185">Reference proteome</keyword>
<keyword evidence="1" id="KW-0472">Membrane</keyword>
<feature type="transmembrane region" description="Helical" evidence="1">
    <location>
        <begin position="102"/>
        <end position="119"/>
    </location>
</feature>